<accession>A0AAU7DTV5</accession>
<sequence>MRDPDWFDIDRIHIWGGADSVAANTEDLKRASALQESAKLQLQQAKQELHTCQRALQTQWLALERTGGAILISSASLSGGGVQLPTIDQILAKNNIDQHIADLQVKLDGLIERCQEISAAVFKSAQDYSLAEEDSRSWWRYPAAGLEKTPAWLLGPFGGMYTGLAGVIAPEHATGPERLIGGAAASLNPFGTWDGKESITSAAQGLGPLMAWGHRQYLGLNGVAQTRWDLKAGNLAEHTVAAPTISKIEDVVSAVVNNREQHDGQIMVQQQTDASGAKTWVIFVPGTQEWDMNGQSHPIDLSGNMDLMSKEDSLGMQYVRAAMEQAGIGPNDPVTFLGHSQGGILVNELQMDPVVTQNYNVTGVVTFCSPVALQAVNPRVKTLHVENTSDTVTHLDGRKNPDGINRVTVSADISGGSKPHSLEQNAAILQAPAVKADPSATAMISGIQANMGTGAEVTTKTTFYEAKPMA</sequence>
<reference evidence="2" key="1">
    <citation type="submission" date="2024-02" db="EMBL/GenBank/DDBJ databases">
        <title>Tomenella chthoni gen. nov. sp. nov., a member of the family Jonesiaceae isolated from bat guano.</title>
        <authorList>
            <person name="Miller S.L."/>
            <person name="King J."/>
            <person name="Sankaranarayanan K."/>
            <person name="Lawson P.A."/>
        </authorList>
    </citation>
    <scope>NUCLEOTIDE SEQUENCE</scope>
    <source>
        <strain evidence="2">BS-20</strain>
    </source>
</reference>
<dbReference type="SUPFAM" id="SSF53474">
    <property type="entry name" value="alpha/beta-Hydrolases"/>
    <property type="match status" value="1"/>
</dbReference>
<protein>
    <recommendedName>
        <fullName evidence="3">Alpha/beta hydrolase</fullName>
    </recommendedName>
</protein>
<name>A0AAU7DTV5_9MICO</name>
<keyword evidence="1" id="KW-0175">Coiled coil</keyword>
<dbReference type="Gene3D" id="3.40.50.1820">
    <property type="entry name" value="alpha/beta hydrolase"/>
    <property type="match status" value="1"/>
</dbReference>
<dbReference type="AlphaFoldDB" id="A0AAU7DTV5"/>
<dbReference type="InterPro" id="IPR029058">
    <property type="entry name" value="AB_hydrolase_fold"/>
</dbReference>
<gene>
    <name evidence="2" type="ORF">V5R04_14375</name>
</gene>
<dbReference type="EMBL" id="CP146203">
    <property type="protein sequence ID" value="XBH21379.1"/>
    <property type="molecule type" value="Genomic_DNA"/>
</dbReference>
<evidence type="ECO:0000313" key="2">
    <source>
        <dbReference type="EMBL" id="XBH21379.1"/>
    </source>
</evidence>
<feature type="coiled-coil region" evidence="1">
    <location>
        <begin position="28"/>
        <end position="55"/>
    </location>
</feature>
<evidence type="ECO:0008006" key="3">
    <source>
        <dbReference type="Google" id="ProtNLM"/>
    </source>
</evidence>
<proteinExistence type="predicted"/>
<organism evidence="2">
    <name type="scientific">Jonesiaceae bacterium BS-20</name>
    <dbReference type="NCBI Taxonomy" id="3120821"/>
    <lineage>
        <taxon>Bacteria</taxon>
        <taxon>Bacillati</taxon>
        <taxon>Actinomycetota</taxon>
        <taxon>Actinomycetes</taxon>
        <taxon>Micrococcales</taxon>
        <taxon>Jonesiaceae</taxon>
    </lineage>
</organism>
<evidence type="ECO:0000256" key="1">
    <source>
        <dbReference type="SAM" id="Coils"/>
    </source>
</evidence>